<dbReference type="SUPFAM" id="SSF48445">
    <property type="entry name" value="14-3-3 protein"/>
    <property type="match status" value="1"/>
</dbReference>
<dbReference type="Proteomes" id="UP001652660">
    <property type="component" value="Chromosome 7e"/>
</dbReference>
<evidence type="ECO:0000256" key="2">
    <source>
        <dbReference type="PIRSR" id="PIRSR000868-1"/>
    </source>
</evidence>
<dbReference type="PANTHER" id="PTHR18860">
    <property type="entry name" value="14-3-3 PROTEIN"/>
    <property type="match status" value="1"/>
</dbReference>
<comment type="similarity">
    <text evidence="1">Belongs to the 14-3-3 family.</text>
</comment>
<reference evidence="4" key="1">
    <citation type="journal article" date="2025" name="Foods">
        <title>Unveiling the Microbial Signatures of Arabica Coffee Cherries: Insights into Ripeness Specific Diversity, Functional Traits, and Implications for Quality and Safety.</title>
        <authorList>
            <consortium name="RefSeq"/>
            <person name="Tenea G.N."/>
            <person name="Cifuentes V."/>
            <person name="Reyes P."/>
            <person name="Cevallos-Vallejos M."/>
        </authorList>
    </citation>
    <scope>NUCLEOTIDE SEQUENCE [LARGE SCALE GENOMIC DNA]</scope>
</reference>
<keyword evidence="4" id="KW-1185">Reference proteome</keyword>
<dbReference type="GeneID" id="113700526"/>
<name>A0A6P6TGR4_COFAR</name>
<dbReference type="AlphaFoldDB" id="A0A6P6TGR4"/>
<dbReference type="SMART" id="SM00101">
    <property type="entry name" value="14_3_3"/>
    <property type="match status" value="1"/>
</dbReference>
<evidence type="ECO:0000313" key="5">
    <source>
        <dbReference type="RefSeq" id="XP_027076806.1"/>
    </source>
</evidence>
<feature type="site" description="Interaction with phosphoserine on interacting protein" evidence="2">
    <location>
        <position position="129"/>
    </location>
</feature>
<proteinExistence type="inferred from homology"/>
<protein>
    <submittedName>
        <fullName evidence="5">14-3-3-like protein G-BOX factor 14 kappa</fullName>
    </submittedName>
</protein>
<feature type="site" description="Interaction with phosphoserine on interacting protein" evidence="2">
    <location>
        <position position="66"/>
    </location>
</feature>
<dbReference type="Pfam" id="PF00244">
    <property type="entry name" value="14-3-3"/>
    <property type="match status" value="1"/>
</dbReference>
<dbReference type="InterPro" id="IPR023410">
    <property type="entry name" value="14-3-3_domain"/>
</dbReference>
<evidence type="ECO:0000313" key="4">
    <source>
        <dbReference type="Proteomes" id="UP001652660"/>
    </source>
</evidence>
<sequence>MADSQILTRKQNLYMAKLAHESERYNDMMNYMKNLACTEVSPSSDLTLEERRLLFVACTKVIGSLRSAWRSVASVEEKELVEQYRVSIEAEISKFCDGILELLDKSLIPSASSSESQVFYLTKKGDYERYLAEIKDGDDFNLASEKAMESYNAAERTALAGIRPSHPVRLGLAINLSVFYYDVLESSQAALGTASLALRDALADINSLPEELYQESTHMMQQLQDNLDLWKEP</sequence>
<dbReference type="OrthoDB" id="10260625at2759"/>
<evidence type="ECO:0000259" key="3">
    <source>
        <dbReference type="SMART" id="SM00101"/>
    </source>
</evidence>
<gene>
    <name evidence="5" type="primary">LOC113700526</name>
</gene>
<dbReference type="PRINTS" id="PR00305">
    <property type="entry name" value="1433ZETA"/>
</dbReference>
<dbReference type="Gene3D" id="1.20.190.20">
    <property type="entry name" value="14-3-3 domain"/>
    <property type="match status" value="1"/>
</dbReference>
<dbReference type="PIRSF" id="PIRSF000868">
    <property type="entry name" value="14-3-3"/>
    <property type="match status" value="1"/>
</dbReference>
<organism evidence="4 5">
    <name type="scientific">Coffea arabica</name>
    <name type="common">Arabian coffee</name>
    <dbReference type="NCBI Taxonomy" id="13443"/>
    <lineage>
        <taxon>Eukaryota</taxon>
        <taxon>Viridiplantae</taxon>
        <taxon>Streptophyta</taxon>
        <taxon>Embryophyta</taxon>
        <taxon>Tracheophyta</taxon>
        <taxon>Spermatophyta</taxon>
        <taxon>Magnoliopsida</taxon>
        <taxon>eudicotyledons</taxon>
        <taxon>Gunneridae</taxon>
        <taxon>Pentapetalae</taxon>
        <taxon>asterids</taxon>
        <taxon>lamiids</taxon>
        <taxon>Gentianales</taxon>
        <taxon>Rubiaceae</taxon>
        <taxon>Ixoroideae</taxon>
        <taxon>Gardenieae complex</taxon>
        <taxon>Bertiereae - Coffeeae clade</taxon>
        <taxon>Coffeeae</taxon>
        <taxon>Coffea</taxon>
    </lineage>
</organism>
<dbReference type="InterPro" id="IPR036815">
    <property type="entry name" value="14-3-3_dom_sf"/>
</dbReference>
<dbReference type="InterPro" id="IPR000308">
    <property type="entry name" value="14-3-3"/>
</dbReference>
<feature type="domain" description="14-3-3" evidence="3">
    <location>
        <begin position="9"/>
        <end position="232"/>
    </location>
</feature>
<reference evidence="5" key="2">
    <citation type="submission" date="2025-08" db="UniProtKB">
        <authorList>
            <consortium name="RefSeq"/>
        </authorList>
    </citation>
    <scope>IDENTIFICATION</scope>
    <source>
        <tissue evidence="5">Leaves</tissue>
    </source>
</reference>
<evidence type="ECO:0000256" key="1">
    <source>
        <dbReference type="ARBA" id="ARBA00006141"/>
    </source>
</evidence>
<accession>A0A6P6TGR4</accession>
<dbReference type="RefSeq" id="XP_027076806.1">
    <property type="nucleotide sequence ID" value="XM_027221005.1"/>
</dbReference>